<protein>
    <submittedName>
        <fullName evidence="2">Hypothetical metal-binding enzyme, YcbL homolog</fullName>
    </submittedName>
</protein>
<dbReference type="AlphaFoldDB" id="A0A6J4TC96"/>
<feature type="compositionally biased region" description="Basic and acidic residues" evidence="1">
    <location>
        <begin position="149"/>
        <end position="158"/>
    </location>
</feature>
<evidence type="ECO:0000256" key="1">
    <source>
        <dbReference type="SAM" id="MobiDB-lite"/>
    </source>
</evidence>
<feature type="non-terminal residue" evidence="2">
    <location>
        <position position="1"/>
    </location>
</feature>
<feature type="non-terminal residue" evidence="2">
    <location>
        <position position="211"/>
    </location>
</feature>
<proteinExistence type="predicted"/>
<dbReference type="EMBL" id="CADCVZ010000054">
    <property type="protein sequence ID" value="CAA9518892.1"/>
    <property type="molecule type" value="Genomic_DNA"/>
</dbReference>
<feature type="compositionally biased region" description="Basic and acidic residues" evidence="1">
    <location>
        <begin position="40"/>
        <end position="74"/>
    </location>
</feature>
<name>A0A6J4TC96_9SPHN</name>
<organism evidence="2">
    <name type="scientific">uncultured Sphingomonas sp</name>
    <dbReference type="NCBI Taxonomy" id="158754"/>
    <lineage>
        <taxon>Bacteria</taxon>
        <taxon>Pseudomonadati</taxon>
        <taxon>Pseudomonadota</taxon>
        <taxon>Alphaproteobacteria</taxon>
        <taxon>Sphingomonadales</taxon>
        <taxon>Sphingomonadaceae</taxon>
        <taxon>Sphingomonas</taxon>
        <taxon>environmental samples</taxon>
    </lineage>
</organism>
<accession>A0A6J4TC96</accession>
<feature type="region of interest" description="Disordered" evidence="1">
    <location>
        <begin position="118"/>
        <end position="211"/>
    </location>
</feature>
<gene>
    <name evidence="2" type="ORF">AVDCRST_MAG09-2056</name>
</gene>
<feature type="region of interest" description="Disordered" evidence="1">
    <location>
        <begin position="1"/>
        <end position="88"/>
    </location>
</feature>
<reference evidence="2" key="1">
    <citation type="submission" date="2020-02" db="EMBL/GenBank/DDBJ databases">
        <authorList>
            <person name="Meier V. D."/>
        </authorList>
    </citation>
    <scope>NUCLEOTIDE SEQUENCE</scope>
    <source>
        <strain evidence="2">AVDCRST_MAG09</strain>
    </source>
</reference>
<evidence type="ECO:0000313" key="2">
    <source>
        <dbReference type="EMBL" id="CAA9518892.1"/>
    </source>
</evidence>
<sequence>DPGHVAAAELQPHLVHRDHEGRVRRSRRRPAQAPRGSRANGRDGREDPADPRPHRPLRPGRDLRGGTRRADRGTARGGPLADRHAGRGRRSLWHRGPFVRTLALARRRRYVDCRGAELRGSPLPRPHAWPRRLPPRGFQAGDRRRRAVRGLDRPDRLPAKRPPGATRQRGSRALADGQRHRLHPRPRPRLDLRAGACLQPLRQRPRAGRGL</sequence>